<dbReference type="Proteomes" id="UP001551675">
    <property type="component" value="Unassembled WGS sequence"/>
</dbReference>
<sequence length="386" mass="40337">MLKRLPLAVIMVTLAGCASLQPAEPTGHRNTPHGTADARSRPTATAVSPRWSVVGDSGSGGSLVDVVATTAHDAWTVGYHNEVDPSIMRWSGGRWRDVRAPEGAKPAAAVVATSPSEVWVFDHTAHAWRWNGTGWTSMGGQGGQDGRWVSSAAASGPDDVWVAGSTTSEPRRAFVGRWSGGRWSESELPAGVSTIYGIGATSPDDVWAISQTTVLHWDGRAWTALTMGDPGFPALDVPGPPWPGDGTPPLSLRDVDAVSPNEVWAVGTVSTGTGAEPVALRFDGDRWTALDVPAHPDHAGRAVAGAFSAVTADGHGGFWAAAVHPVSILHYARDGGWTDEGIPPKPGADPRAVALARVPGGDRVFAVGGHPSYDEDSSGWIWTRSP</sequence>
<evidence type="ECO:0008006" key="5">
    <source>
        <dbReference type="Google" id="ProtNLM"/>
    </source>
</evidence>
<organism evidence="3 4">
    <name type="scientific">Microtetraspora glauca</name>
    <dbReference type="NCBI Taxonomy" id="1996"/>
    <lineage>
        <taxon>Bacteria</taxon>
        <taxon>Bacillati</taxon>
        <taxon>Actinomycetota</taxon>
        <taxon>Actinomycetes</taxon>
        <taxon>Streptosporangiales</taxon>
        <taxon>Streptosporangiaceae</taxon>
        <taxon>Microtetraspora</taxon>
    </lineage>
</organism>
<proteinExistence type="predicted"/>
<dbReference type="EMBL" id="JBFALK010000001">
    <property type="protein sequence ID" value="MEV0967535.1"/>
    <property type="molecule type" value="Genomic_DNA"/>
</dbReference>
<comment type="caution">
    <text evidence="3">The sequence shown here is derived from an EMBL/GenBank/DDBJ whole genome shotgun (WGS) entry which is preliminary data.</text>
</comment>
<name>A0ABV3G7D9_MICGL</name>
<feature type="region of interest" description="Disordered" evidence="1">
    <location>
        <begin position="21"/>
        <end position="43"/>
    </location>
</feature>
<keyword evidence="4" id="KW-1185">Reference proteome</keyword>
<evidence type="ECO:0000256" key="1">
    <source>
        <dbReference type="SAM" id="MobiDB-lite"/>
    </source>
</evidence>
<dbReference type="PROSITE" id="PS51257">
    <property type="entry name" value="PROKAR_LIPOPROTEIN"/>
    <property type="match status" value="1"/>
</dbReference>
<feature type="signal peptide" evidence="2">
    <location>
        <begin position="1"/>
        <end position="23"/>
    </location>
</feature>
<evidence type="ECO:0000313" key="4">
    <source>
        <dbReference type="Proteomes" id="UP001551675"/>
    </source>
</evidence>
<dbReference type="RefSeq" id="WP_358129362.1">
    <property type="nucleotide sequence ID" value="NZ_JBFALK010000001.1"/>
</dbReference>
<evidence type="ECO:0000256" key="2">
    <source>
        <dbReference type="SAM" id="SignalP"/>
    </source>
</evidence>
<keyword evidence="2" id="KW-0732">Signal</keyword>
<accession>A0ABV3G7D9</accession>
<feature type="chain" id="PRO_5045100160" description="Galactose oxidase" evidence="2">
    <location>
        <begin position="24"/>
        <end position="386"/>
    </location>
</feature>
<evidence type="ECO:0000313" key="3">
    <source>
        <dbReference type="EMBL" id="MEV0967535.1"/>
    </source>
</evidence>
<reference evidence="3 4" key="1">
    <citation type="submission" date="2024-06" db="EMBL/GenBank/DDBJ databases">
        <title>The Natural Products Discovery Center: Release of the First 8490 Sequenced Strains for Exploring Actinobacteria Biosynthetic Diversity.</title>
        <authorList>
            <person name="Kalkreuter E."/>
            <person name="Kautsar S.A."/>
            <person name="Yang D."/>
            <person name="Bader C.D."/>
            <person name="Teijaro C.N."/>
            <person name="Fluegel L."/>
            <person name="Davis C.M."/>
            <person name="Simpson J.R."/>
            <person name="Lauterbach L."/>
            <person name="Steele A.D."/>
            <person name="Gui C."/>
            <person name="Meng S."/>
            <person name="Li G."/>
            <person name="Viehrig K."/>
            <person name="Ye F."/>
            <person name="Su P."/>
            <person name="Kiefer A.F."/>
            <person name="Nichols A."/>
            <person name="Cepeda A.J."/>
            <person name="Yan W."/>
            <person name="Fan B."/>
            <person name="Jiang Y."/>
            <person name="Adhikari A."/>
            <person name="Zheng C.-J."/>
            <person name="Schuster L."/>
            <person name="Cowan T.M."/>
            <person name="Smanski M.J."/>
            <person name="Chevrette M.G."/>
            <person name="De Carvalho L.P.S."/>
            <person name="Shen B."/>
        </authorList>
    </citation>
    <scope>NUCLEOTIDE SEQUENCE [LARGE SCALE GENOMIC DNA]</scope>
    <source>
        <strain evidence="3 4">NPDC050100</strain>
    </source>
</reference>
<protein>
    <recommendedName>
        <fullName evidence="5">Galactose oxidase</fullName>
    </recommendedName>
</protein>
<gene>
    <name evidence="3" type="ORF">AB0I59_02775</name>
</gene>